<dbReference type="GO" id="GO:0005634">
    <property type="term" value="C:nucleus"/>
    <property type="evidence" value="ECO:0007669"/>
    <property type="project" value="TreeGrafter"/>
</dbReference>
<reference evidence="2" key="1">
    <citation type="submission" date="2021-07" db="EMBL/GenBank/DDBJ databases">
        <authorList>
            <person name="Catto M.A."/>
            <person name="Jacobson A."/>
            <person name="Kennedy G."/>
            <person name="Labadie P."/>
            <person name="Hunt B.G."/>
            <person name="Srinivasan R."/>
        </authorList>
    </citation>
    <scope>NUCLEOTIDE SEQUENCE</scope>
    <source>
        <strain evidence="2">PL_HMW_Pooled</strain>
        <tissue evidence="2">Head</tissue>
    </source>
</reference>
<keyword evidence="1" id="KW-1133">Transmembrane helix</keyword>
<keyword evidence="1" id="KW-0472">Membrane</keyword>
<dbReference type="GO" id="GO:0032502">
    <property type="term" value="P:developmental process"/>
    <property type="evidence" value="ECO:0007669"/>
    <property type="project" value="TreeGrafter"/>
</dbReference>
<dbReference type="PANTHER" id="PTHR46787:SF1">
    <property type="entry name" value="MOLECULAR CHAPERONE MKKS"/>
    <property type="match status" value="1"/>
</dbReference>
<evidence type="ECO:0000256" key="1">
    <source>
        <dbReference type="SAM" id="Phobius"/>
    </source>
</evidence>
<dbReference type="InterPro" id="IPR027410">
    <property type="entry name" value="TCP-1-like_intermed_sf"/>
</dbReference>
<dbReference type="Gene3D" id="3.50.7.10">
    <property type="entry name" value="GroEL"/>
    <property type="match status" value="1"/>
</dbReference>
<dbReference type="PANTHER" id="PTHR46787">
    <property type="entry name" value="SYNDROMES PUTATIVE CHAPERONIN-RELATED"/>
    <property type="match status" value="1"/>
</dbReference>
<gene>
    <name evidence="2" type="ORF">KUF71_006344</name>
</gene>
<comment type="caution">
    <text evidence="2">The sequence shown here is derived from an EMBL/GenBank/DDBJ whole genome shotgun (WGS) entry which is preliminary data.</text>
</comment>
<accession>A0AAE1H8E4</accession>
<name>A0AAE1H8E4_9NEOP</name>
<keyword evidence="3" id="KW-1185">Reference proteome</keyword>
<dbReference type="InterPro" id="IPR002423">
    <property type="entry name" value="Cpn60/GroEL/TCP-1"/>
</dbReference>
<protein>
    <submittedName>
        <fullName evidence="2">McKusick-Kaufman/Bardet-Biedl syndromes putative chaperonin</fullName>
    </submittedName>
</protein>
<organism evidence="2 3">
    <name type="scientific">Frankliniella fusca</name>
    <dbReference type="NCBI Taxonomy" id="407009"/>
    <lineage>
        <taxon>Eukaryota</taxon>
        <taxon>Metazoa</taxon>
        <taxon>Ecdysozoa</taxon>
        <taxon>Arthropoda</taxon>
        <taxon>Hexapoda</taxon>
        <taxon>Insecta</taxon>
        <taxon>Pterygota</taxon>
        <taxon>Neoptera</taxon>
        <taxon>Paraneoptera</taxon>
        <taxon>Thysanoptera</taxon>
        <taxon>Terebrantia</taxon>
        <taxon>Thripoidea</taxon>
        <taxon>Thripidae</taxon>
        <taxon>Frankliniella</taxon>
    </lineage>
</organism>
<dbReference type="Pfam" id="PF00118">
    <property type="entry name" value="Cpn60_TCP1"/>
    <property type="match status" value="1"/>
</dbReference>
<dbReference type="GO" id="GO:0006457">
    <property type="term" value="P:protein folding"/>
    <property type="evidence" value="ECO:0007669"/>
    <property type="project" value="InterPro"/>
</dbReference>
<evidence type="ECO:0000313" key="2">
    <source>
        <dbReference type="EMBL" id="KAK3916712.1"/>
    </source>
</evidence>
<dbReference type="GO" id="GO:0005737">
    <property type="term" value="C:cytoplasm"/>
    <property type="evidence" value="ECO:0007669"/>
    <property type="project" value="TreeGrafter"/>
</dbReference>
<dbReference type="GO" id="GO:0060271">
    <property type="term" value="P:cilium assembly"/>
    <property type="evidence" value="ECO:0007669"/>
    <property type="project" value="InterPro"/>
</dbReference>
<reference evidence="2" key="2">
    <citation type="journal article" date="2023" name="BMC Genomics">
        <title>Pest status, molecular evolution, and epigenetic factors derived from the genome assembly of Frankliniella fusca, a thysanopteran phytovirus vector.</title>
        <authorList>
            <person name="Catto M.A."/>
            <person name="Labadie P.E."/>
            <person name="Jacobson A.L."/>
            <person name="Kennedy G.G."/>
            <person name="Srinivasan R."/>
            <person name="Hunt B.G."/>
        </authorList>
    </citation>
    <scope>NUCLEOTIDE SEQUENCE</scope>
    <source>
        <strain evidence="2">PL_HMW_Pooled</strain>
    </source>
</reference>
<keyword evidence="1" id="KW-0812">Transmembrane</keyword>
<dbReference type="GO" id="GO:0051131">
    <property type="term" value="P:chaperone-mediated protein complex assembly"/>
    <property type="evidence" value="ECO:0007669"/>
    <property type="project" value="TreeGrafter"/>
</dbReference>
<dbReference type="Gene3D" id="1.10.560.10">
    <property type="entry name" value="GroEL-like equatorial domain"/>
    <property type="match status" value="1"/>
</dbReference>
<feature type="transmembrane region" description="Helical" evidence="1">
    <location>
        <begin position="12"/>
        <end position="31"/>
    </location>
</feature>
<evidence type="ECO:0000313" key="3">
    <source>
        <dbReference type="Proteomes" id="UP001219518"/>
    </source>
</evidence>
<sequence>MSQSRIRRFLSSQTAMVAMCVGYLALLHYGWQKLQYSPVVNGGRPPATLTVEKVKNAFLDYEIPKMSLVLVSSFQLKPSLDDLCKLFAASVGPNGCFCLLMSSADSLTLSSLSSRIIPNLPLDNPILQFIQQCIGSQNKKYHNGGFYCGILLTKLLTRILESSLPRPLACCILNEFSSIMQDAILNSPLHIAVNLDSVHPFMAVAQSILLSKCGLHKQENSETLSRNQVSLIVQAFLQSEASVDKVFINVVENSDKQFLHKGILYECTEGESVVLDGKVWRNVSILLFSVMLTDQIDCKEGDLPNIAFPDKGKLQFEISQLFIEKAISLGIKVIACQKVIHPELLLKLRRKGILAVQRLGKRLTDALEKISGAIPISSLETPLLDRLPKLKGFLASVQYFEEVNNNTIGLEGNYDCNVCSLQLTSRTLGRGPDLKVISHQILVALSHVLQDAAVCPGAGCSEVYLITLLWKKIQSEKESLCKKLLCSLSQLNSVMMWLQEGLLQAAGLTFSSGKLAVDSVYHHAWKGSDSKIAVVDASSCNCGLITSYQVESYKGFWSFLTVDHMRQWVSLNNVNVQSPPLVSSLMRNNCVVDVCTIKKSALGLAVDSCIAISNIGAVIVKKT</sequence>
<dbReference type="InterPro" id="IPR028790">
    <property type="entry name" value="MKKS"/>
</dbReference>
<dbReference type="SUPFAM" id="SSF52029">
    <property type="entry name" value="GroEL apical domain-like"/>
    <property type="match status" value="1"/>
</dbReference>
<dbReference type="EMBL" id="JAHWGI010000575">
    <property type="protein sequence ID" value="KAK3916712.1"/>
    <property type="molecule type" value="Genomic_DNA"/>
</dbReference>
<dbReference type="GO" id="GO:0005524">
    <property type="term" value="F:ATP binding"/>
    <property type="evidence" value="ECO:0007669"/>
    <property type="project" value="InterPro"/>
</dbReference>
<dbReference type="InterPro" id="IPR027409">
    <property type="entry name" value="GroEL-like_apical_dom_sf"/>
</dbReference>
<dbReference type="Proteomes" id="UP001219518">
    <property type="component" value="Unassembled WGS sequence"/>
</dbReference>
<dbReference type="InterPro" id="IPR027413">
    <property type="entry name" value="GROEL-like_equatorial_sf"/>
</dbReference>
<dbReference type="Gene3D" id="3.30.260.10">
    <property type="entry name" value="TCP-1-like chaperonin intermediate domain"/>
    <property type="match status" value="1"/>
</dbReference>
<dbReference type="AlphaFoldDB" id="A0AAE1H8E4"/>
<dbReference type="GO" id="GO:1902636">
    <property type="term" value="C:kinociliary basal body"/>
    <property type="evidence" value="ECO:0007669"/>
    <property type="project" value="TreeGrafter"/>
</dbReference>
<dbReference type="GO" id="GO:0051082">
    <property type="term" value="F:unfolded protein binding"/>
    <property type="evidence" value="ECO:0007669"/>
    <property type="project" value="InterPro"/>
</dbReference>
<dbReference type="SUPFAM" id="SSF48592">
    <property type="entry name" value="GroEL equatorial domain-like"/>
    <property type="match status" value="1"/>
</dbReference>
<proteinExistence type="predicted"/>